<organism evidence="1 2">
    <name type="scientific">Lactobacillus gasseri</name>
    <dbReference type="NCBI Taxonomy" id="1596"/>
    <lineage>
        <taxon>Bacteria</taxon>
        <taxon>Bacillati</taxon>
        <taxon>Bacillota</taxon>
        <taxon>Bacilli</taxon>
        <taxon>Lactobacillales</taxon>
        <taxon>Lactobacillaceae</taxon>
        <taxon>Lactobacillus</taxon>
    </lineage>
</organism>
<proteinExistence type="predicted"/>
<protein>
    <submittedName>
        <fullName evidence="1">Uncharacterized protein</fullName>
    </submittedName>
</protein>
<dbReference type="EMBL" id="CP021427">
    <property type="protein sequence ID" value="ART99201.1"/>
    <property type="molecule type" value="Genomic_DNA"/>
</dbReference>
<gene>
    <name evidence="1" type="ORF">CCE30_10050</name>
</gene>
<accession>A0AB33CIY3</accession>
<reference evidence="1 2" key="1">
    <citation type="submission" date="2017-05" db="EMBL/GenBank/DDBJ databases">
        <authorList>
            <person name="Oh N.-S."/>
        </authorList>
    </citation>
    <scope>NUCLEOTIDE SEQUENCE [LARGE SCALE GENOMIC DNA]</scope>
    <source>
        <strain evidence="1 2">4M13</strain>
    </source>
</reference>
<dbReference type="AlphaFoldDB" id="A0AB33CIY3"/>
<dbReference type="Proteomes" id="UP000195798">
    <property type="component" value="Chromosome"/>
</dbReference>
<dbReference type="RefSeq" id="WP_065169624.1">
    <property type="nucleotide sequence ID" value="NZ_CP021427.1"/>
</dbReference>
<sequence length="61" mass="6806">MFEFEDVKSGLSYLLEINSLKTEMLVTENGKTHSATVKDLKELNLEALSQLAEMVGLDTDD</sequence>
<evidence type="ECO:0000313" key="1">
    <source>
        <dbReference type="EMBL" id="ART99201.1"/>
    </source>
</evidence>
<evidence type="ECO:0000313" key="2">
    <source>
        <dbReference type="Proteomes" id="UP000195798"/>
    </source>
</evidence>
<name>A0AB33CIY3_LACGS</name>